<dbReference type="GO" id="GO:0016874">
    <property type="term" value="F:ligase activity"/>
    <property type="evidence" value="ECO:0007669"/>
    <property type="project" value="UniProtKB-KW"/>
</dbReference>
<dbReference type="Gene3D" id="3.90.920.10">
    <property type="entry name" value="DNA primase, PRIM domain"/>
    <property type="match status" value="1"/>
</dbReference>
<dbReference type="Pfam" id="PF21686">
    <property type="entry name" value="LigD_Prim-Pol"/>
    <property type="match status" value="1"/>
</dbReference>
<proteinExistence type="predicted"/>
<feature type="compositionally biased region" description="Pro residues" evidence="1">
    <location>
        <begin position="332"/>
        <end position="347"/>
    </location>
</feature>
<keyword evidence="3" id="KW-0436">Ligase</keyword>
<evidence type="ECO:0000259" key="2">
    <source>
        <dbReference type="Pfam" id="PF21686"/>
    </source>
</evidence>
<evidence type="ECO:0000313" key="4">
    <source>
        <dbReference type="Proteomes" id="UP000602395"/>
    </source>
</evidence>
<evidence type="ECO:0000256" key="1">
    <source>
        <dbReference type="SAM" id="MobiDB-lite"/>
    </source>
</evidence>
<dbReference type="PANTHER" id="PTHR42705">
    <property type="entry name" value="BIFUNCTIONAL NON-HOMOLOGOUS END JOINING PROTEIN LIGD"/>
    <property type="match status" value="1"/>
</dbReference>
<accession>A0ABR7WBM3</accession>
<feature type="region of interest" description="Disordered" evidence="1">
    <location>
        <begin position="323"/>
        <end position="366"/>
    </location>
</feature>
<protein>
    <submittedName>
        <fullName evidence="3">ATP-dependent DNA ligase</fullName>
    </submittedName>
</protein>
<dbReference type="Proteomes" id="UP000602395">
    <property type="component" value="Unassembled WGS sequence"/>
</dbReference>
<keyword evidence="4" id="KW-1185">Reference proteome</keyword>
<dbReference type="PANTHER" id="PTHR42705:SF3">
    <property type="entry name" value="ATP-DEPENDENT DNA LIGASE"/>
    <property type="match status" value="1"/>
</dbReference>
<dbReference type="InterPro" id="IPR052171">
    <property type="entry name" value="NHEJ_LigD"/>
</dbReference>
<dbReference type="RefSeq" id="WP_190266935.1">
    <property type="nucleotide sequence ID" value="NZ_BAABAD010000004.1"/>
</dbReference>
<evidence type="ECO:0000313" key="3">
    <source>
        <dbReference type="EMBL" id="MBD1320215.1"/>
    </source>
</evidence>
<comment type="caution">
    <text evidence="3">The sequence shown here is derived from an EMBL/GenBank/DDBJ whole genome shotgun (WGS) entry which is preliminary data.</text>
</comment>
<dbReference type="InterPro" id="IPR014145">
    <property type="entry name" value="LigD_pol_dom"/>
</dbReference>
<feature type="domain" description="DNA ligase D polymerase" evidence="2">
    <location>
        <begin position="37"/>
        <end position="303"/>
    </location>
</feature>
<feature type="compositionally biased region" description="Basic and acidic residues" evidence="1">
    <location>
        <begin position="355"/>
        <end position="366"/>
    </location>
</feature>
<gene>
    <name evidence="3" type="ORF">IDF66_11510</name>
</gene>
<name>A0ABR7WBM3_9ACTN</name>
<dbReference type="EMBL" id="JACWMS010000002">
    <property type="protein sequence ID" value="MBD1320215.1"/>
    <property type="molecule type" value="Genomic_DNA"/>
</dbReference>
<sequence>MASRSPAEELDVDGIAVRLSNPDKIYFPELGENGGRKRDLVGYYREIALQGAIMTAVRDRPTFLQRFPDGVDGEEIYQKHIAKKRPDHVQSTRIVFPSGRTGDAIKPTIPADIVWGANLGTFTFHTWPTLAPGAVASGPNEVAPDNDHPDQLRIDLDPQPGTDFDDVRRVAIEVLAPLLEELGYKGFPKTSGGRGIHVYVPIEPKWDFIAGRRAVIAIAREMERRDPQGVTPSWWKEERGERIFIDYNQNARDRTMASPYSARRSPNARVSTPVTWDELADVNPDDCTIANVPELVARRGDPMADIADHRRGLEPLLEMVQRDDANGLGDMPYPPSYPKMPGEPPRVQPSKKVAAHWDDKGNRIEG</sequence>
<organism evidence="3 4">
    <name type="scientific">Gordonia hankookensis</name>
    <dbReference type="NCBI Taxonomy" id="589403"/>
    <lineage>
        <taxon>Bacteria</taxon>
        <taxon>Bacillati</taxon>
        <taxon>Actinomycetota</taxon>
        <taxon>Actinomycetes</taxon>
        <taxon>Mycobacteriales</taxon>
        <taxon>Gordoniaceae</taxon>
        <taxon>Gordonia</taxon>
    </lineage>
</organism>
<reference evidence="3 4" key="1">
    <citation type="submission" date="2020-09" db="EMBL/GenBank/DDBJ databases">
        <title>Novel species in genus Gordonia.</title>
        <authorList>
            <person name="Zhang G."/>
        </authorList>
    </citation>
    <scope>NUCLEOTIDE SEQUENCE [LARGE SCALE GENOMIC DNA]</scope>
    <source>
        <strain evidence="3 4">ON-33</strain>
    </source>
</reference>